<keyword evidence="2 11" id="KW-0547">Nucleotide-binding</keyword>
<comment type="domain">
    <text evidence="11">The middle region has homology to RecA with ATPase motifs including the RadA KNRFG motif, while the C-terminus is homologous to Lon protease.</text>
</comment>
<keyword evidence="6" id="KW-0862">Zinc</keyword>
<evidence type="ECO:0000256" key="5">
    <source>
        <dbReference type="ARBA" id="ARBA00022801"/>
    </source>
</evidence>
<comment type="similarity">
    <text evidence="11">Belongs to the RecA family. RadA subfamily.</text>
</comment>
<evidence type="ECO:0000313" key="14">
    <source>
        <dbReference type="EMBL" id="OGG29201.1"/>
    </source>
</evidence>
<dbReference type="GO" id="GO:0005524">
    <property type="term" value="F:ATP binding"/>
    <property type="evidence" value="ECO:0007669"/>
    <property type="project" value="UniProtKB-UniRule"/>
</dbReference>
<protein>
    <recommendedName>
        <fullName evidence="11">DNA repair protein RadA</fullName>
    </recommendedName>
</protein>
<evidence type="ECO:0000256" key="4">
    <source>
        <dbReference type="ARBA" id="ARBA00022771"/>
    </source>
</evidence>
<keyword evidence="9 11" id="KW-0238">DNA-binding</keyword>
<feature type="short sequence motif" description="RadA KNRFG motif" evidence="11">
    <location>
        <begin position="269"/>
        <end position="273"/>
    </location>
</feature>
<dbReference type="PRINTS" id="PR01874">
    <property type="entry name" value="DNAREPAIRADA"/>
</dbReference>
<dbReference type="SUPFAM" id="SSF52540">
    <property type="entry name" value="P-loop containing nucleoside triphosphate hydrolases"/>
    <property type="match status" value="1"/>
</dbReference>
<keyword evidence="7 11" id="KW-0067">ATP-binding</keyword>
<dbReference type="InterPro" id="IPR041166">
    <property type="entry name" value="Rubredoxin_2"/>
</dbReference>
<dbReference type="PANTHER" id="PTHR32472:SF10">
    <property type="entry name" value="DNA REPAIR PROTEIN RADA-LIKE PROTEIN"/>
    <property type="match status" value="1"/>
</dbReference>
<dbReference type="InterPro" id="IPR014721">
    <property type="entry name" value="Ribsml_uS5_D2-typ_fold_subgr"/>
</dbReference>
<feature type="binding site" evidence="11">
    <location>
        <begin position="95"/>
        <end position="102"/>
    </location>
    <ligand>
        <name>ATP</name>
        <dbReference type="ChEBI" id="CHEBI:30616"/>
    </ligand>
</feature>
<proteinExistence type="inferred from homology"/>
<keyword evidence="5" id="KW-0378">Hydrolase</keyword>
<name>A0A1F6AWY7_9BACT</name>
<dbReference type="Gene3D" id="3.30.230.10">
    <property type="match status" value="1"/>
</dbReference>
<dbReference type="Gene3D" id="3.40.50.300">
    <property type="entry name" value="P-loop containing nucleotide triphosphate hydrolases"/>
    <property type="match status" value="1"/>
</dbReference>
<dbReference type="Proteomes" id="UP000176409">
    <property type="component" value="Unassembled WGS sequence"/>
</dbReference>
<dbReference type="GO" id="GO:0016787">
    <property type="term" value="F:hydrolase activity"/>
    <property type="evidence" value="ECO:0007669"/>
    <property type="project" value="UniProtKB-KW"/>
</dbReference>
<dbReference type="InterPro" id="IPR004504">
    <property type="entry name" value="DNA_repair_RadA"/>
</dbReference>
<dbReference type="GO" id="GO:0003684">
    <property type="term" value="F:damaged DNA binding"/>
    <property type="evidence" value="ECO:0007669"/>
    <property type="project" value="InterPro"/>
</dbReference>
<evidence type="ECO:0000259" key="13">
    <source>
        <dbReference type="PROSITE" id="PS50162"/>
    </source>
</evidence>
<evidence type="ECO:0000256" key="12">
    <source>
        <dbReference type="SAM" id="MobiDB-lite"/>
    </source>
</evidence>
<evidence type="ECO:0000256" key="11">
    <source>
        <dbReference type="HAMAP-Rule" id="MF_01498"/>
    </source>
</evidence>
<dbReference type="GO" id="GO:0000725">
    <property type="term" value="P:recombinational repair"/>
    <property type="evidence" value="ECO:0007669"/>
    <property type="project" value="UniProtKB-UniRule"/>
</dbReference>
<keyword evidence="10 11" id="KW-0234">DNA repair</keyword>
<dbReference type="EMBL" id="MFJZ01000056">
    <property type="protein sequence ID" value="OGG29201.1"/>
    <property type="molecule type" value="Genomic_DNA"/>
</dbReference>
<dbReference type="PROSITE" id="PS50162">
    <property type="entry name" value="RECA_2"/>
    <property type="match status" value="1"/>
</dbReference>
<comment type="caution">
    <text evidence="14">The sequence shown here is derived from an EMBL/GenBank/DDBJ whole genome shotgun (WGS) entry which is preliminary data.</text>
</comment>
<dbReference type="AlphaFoldDB" id="A0A1F6AWY7"/>
<dbReference type="InterPro" id="IPR027417">
    <property type="entry name" value="P-loop_NTPase"/>
</dbReference>
<dbReference type="SUPFAM" id="SSF54211">
    <property type="entry name" value="Ribosomal protein S5 domain 2-like"/>
    <property type="match status" value="1"/>
</dbReference>
<evidence type="ECO:0000256" key="8">
    <source>
        <dbReference type="ARBA" id="ARBA00023016"/>
    </source>
</evidence>
<organism evidence="14 15">
    <name type="scientific">Candidatus Gottesmanbacteria bacterium RIFCSPLOWO2_01_FULL_49_10</name>
    <dbReference type="NCBI Taxonomy" id="1798396"/>
    <lineage>
        <taxon>Bacteria</taxon>
        <taxon>Candidatus Gottesmaniibacteriota</taxon>
    </lineage>
</organism>
<dbReference type="GO" id="GO:0008270">
    <property type="term" value="F:zinc ion binding"/>
    <property type="evidence" value="ECO:0007669"/>
    <property type="project" value="UniProtKB-KW"/>
</dbReference>
<dbReference type="Pfam" id="PF13541">
    <property type="entry name" value="ChlI"/>
    <property type="match status" value="1"/>
</dbReference>
<feature type="compositionally biased region" description="Basic and acidic residues" evidence="12">
    <location>
        <begin position="155"/>
        <end position="170"/>
    </location>
</feature>
<evidence type="ECO:0000256" key="9">
    <source>
        <dbReference type="ARBA" id="ARBA00023125"/>
    </source>
</evidence>
<keyword evidence="1 11" id="KW-0479">Metal-binding</keyword>
<evidence type="ECO:0000256" key="7">
    <source>
        <dbReference type="ARBA" id="ARBA00022840"/>
    </source>
</evidence>
<dbReference type="PANTHER" id="PTHR32472">
    <property type="entry name" value="DNA REPAIR PROTEIN RADA"/>
    <property type="match status" value="1"/>
</dbReference>
<dbReference type="Pfam" id="PF18073">
    <property type="entry name" value="Zn_ribbon_LapB"/>
    <property type="match status" value="1"/>
</dbReference>
<sequence>MKSHSSFICQQCGYESPSWLGKCPNCDSWNSLIETVKEDLKAQNAKLKMTTQSSKPVKLSEVRHIEKNRLKSGYGEFDRVVGGGIVPGSVTLLAGDPGIGKSTLLLHVLAKIGGLYVSGEESAEQVKLRAKRLGIDGENISVFAETNVEGIVETVRQEDGKTGRREDNKSQSEAGLTVSSSCRLVIIDSIQTLSSGDLDGMAGSVGQIRHSTEVLIAAAKSQGIPIIIIGHVTKEGAIAGPKVLEHMVDTVLYLEGERFANARILRTLKNRFGAVEEVGIFEMREKGLLEVTNPSALFLQDRVTNVPGSVVTVIMEGTRPMLVEIQSLVVPSQLAIPRRVGSGVDYNRLQLLVAILQKRLNVPLGTFDIFINVSGGIKVGEPSADLAVALAILSSFKNKPINSKTAVFGELGLLGEVRTIGAEERRVKEAKRLGFTTVISPKTARNLKQAADMI</sequence>
<dbReference type="STRING" id="1798396.A2973_03665"/>
<evidence type="ECO:0000256" key="3">
    <source>
        <dbReference type="ARBA" id="ARBA00022763"/>
    </source>
</evidence>
<evidence type="ECO:0000256" key="2">
    <source>
        <dbReference type="ARBA" id="ARBA00022741"/>
    </source>
</evidence>
<evidence type="ECO:0000256" key="10">
    <source>
        <dbReference type="ARBA" id="ARBA00023204"/>
    </source>
</evidence>
<dbReference type="InterPro" id="IPR020568">
    <property type="entry name" value="Ribosomal_Su5_D2-typ_SF"/>
</dbReference>
<dbReference type="InterPro" id="IPR014774">
    <property type="entry name" value="KaiC-like_dom"/>
</dbReference>
<evidence type="ECO:0000256" key="6">
    <source>
        <dbReference type="ARBA" id="ARBA00022833"/>
    </source>
</evidence>
<dbReference type="HAMAP" id="MF_01498">
    <property type="entry name" value="RadA_bact"/>
    <property type="match status" value="1"/>
</dbReference>
<feature type="region of interest" description="Disordered" evidence="12">
    <location>
        <begin position="155"/>
        <end position="174"/>
    </location>
</feature>
<dbReference type="InterPro" id="IPR020588">
    <property type="entry name" value="RecA_ATP-bd"/>
</dbReference>
<dbReference type="InterPro" id="IPR003593">
    <property type="entry name" value="AAA+_ATPase"/>
</dbReference>
<evidence type="ECO:0000256" key="1">
    <source>
        <dbReference type="ARBA" id="ARBA00022723"/>
    </source>
</evidence>
<keyword evidence="3 11" id="KW-0227">DNA damage</keyword>
<dbReference type="GO" id="GO:0005829">
    <property type="term" value="C:cytosol"/>
    <property type="evidence" value="ECO:0007669"/>
    <property type="project" value="TreeGrafter"/>
</dbReference>
<feature type="domain" description="RecA family profile 1" evidence="13">
    <location>
        <begin position="66"/>
        <end position="232"/>
    </location>
</feature>
<gene>
    <name evidence="11" type="primary">radA</name>
    <name evidence="14" type="ORF">A2973_03665</name>
</gene>
<dbReference type="GO" id="GO:0140664">
    <property type="term" value="F:ATP-dependent DNA damage sensor activity"/>
    <property type="evidence" value="ECO:0007669"/>
    <property type="project" value="InterPro"/>
</dbReference>
<dbReference type="Pfam" id="PF06745">
    <property type="entry name" value="ATPase"/>
    <property type="match status" value="1"/>
</dbReference>
<feature type="region of interest" description="Lon-protease-like" evidence="11">
    <location>
        <begin position="368"/>
        <end position="454"/>
    </location>
</feature>
<keyword evidence="4" id="KW-0863">Zinc-finger</keyword>
<accession>A0A1F6AWY7</accession>
<comment type="function">
    <text evidence="11">Plays a role in repairing double-strand DNA breaks, probably involving stabilizing or processing branched DNA or blocked replication forks.</text>
</comment>
<dbReference type="SMART" id="SM00382">
    <property type="entry name" value="AAA"/>
    <property type="match status" value="1"/>
</dbReference>
<evidence type="ECO:0000313" key="15">
    <source>
        <dbReference type="Proteomes" id="UP000176409"/>
    </source>
</evidence>
<reference evidence="14 15" key="1">
    <citation type="journal article" date="2016" name="Nat. Commun.">
        <title>Thousands of microbial genomes shed light on interconnected biogeochemical processes in an aquifer system.</title>
        <authorList>
            <person name="Anantharaman K."/>
            <person name="Brown C.T."/>
            <person name="Hug L.A."/>
            <person name="Sharon I."/>
            <person name="Castelle C.J."/>
            <person name="Probst A.J."/>
            <person name="Thomas B.C."/>
            <person name="Singh A."/>
            <person name="Wilkins M.J."/>
            <person name="Karaoz U."/>
            <person name="Brodie E.L."/>
            <person name="Williams K.H."/>
            <person name="Hubbard S.S."/>
            <person name="Banfield J.F."/>
        </authorList>
    </citation>
    <scope>NUCLEOTIDE SEQUENCE [LARGE SCALE GENOMIC DNA]</scope>
</reference>
<dbReference type="CDD" id="cd01121">
    <property type="entry name" value="RadA_SMS_N"/>
    <property type="match status" value="1"/>
</dbReference>
<keyword evidence="8 11" id="KW-0346">Stress response</keyword>